<name>A0AA38FWT3_TAXCH</name>
<sequence>VKDPNKKSWMQAIYDSGLVLVTDFPTSMHCPEFILAKVAHFDEDSRMIKDVDSKVVIGLDSDLFEDLFKLPD</sequence>
<feature type="non-terminal residue" evidence="1">
    <location>
        <position position="72"/>
    </location>
</feature>
<dbReference type="Proteomes" id="UP000824469">
    <property type="component" value="Unassembled WGS sequence"/>
</dbReference>
<comment type="caution">
    <text evidence="1">The sequence shown here is derived from an EMBL/GenBank/DDBJ whole genome shotgun (WGS) entry which is preliminary data.</text>
</comment>
<dbReference type="AlphaFoldDB" id="A0AA38FWT3"/>
<protein>
    <submittedName>
        <fullName evidence="1">Uncharacterized protein</fullName>
    </submittedName>
</protein>
<feature type="non-terminal residue" evidence="1">
    <location>
        <position position="1"/>
    </location>
</feature>
<keyword evidence="2" id="KW-1185">Reference proteome</keyword>
<proteinExistence type="predicted"/>
<dbReference type="EMBL" id="JAHRHJ020000006">
    <property type="protein sequence ID" value="KAH9311265.1"/>
    <property type="molecule type" value="Genomic_DNA"/>
</dbReference>
<organism evidence="1 2">
    <name type="scientific">Taxus chinensis</name>
    <name type="common">Chinese yew</name>
    <name type="synonym">Taxus wallichiana var. chinensis</name>
    <dbReference type="NCBI Taxonomy" id="29808"/>
    <lineage>
        <taxon>Eukaryota</taxon>
        <taxon>Viridiplantae</taxon>
        <taxon>Streptophyta</taxon>
        <taxon>Embryophyta</taxon>
        <taxon>Tracheophyta</taxon>
        <taxon>Spermatophyta</taxon>
        <taxon>Pinopsida</taxon>
        <taxon>Pinidae</taxon>
        <taxon>Conifers II</taxon>
        <taxon>Cupressales</taxon>
        <taxon>Taxaceae</taxon>
        <taxon>Taxus</taxon>
    </lineage>
</organism>
<reference evidence="1 2" key="1">
    <citation type="journal article" date="2021" name="Nat. Plants">
        <title>The Taxus genome provides insights into paclitaxel biosynthesis.</title>
        <authorList>
            <person name="Xiong X."/>
            <person name="Gou J."/>
            <person name="Liao Q."/>
            <person name="Li Y."/>
            <person name="Zhou Q."/>
            <person name="Bi G."/>
            <person name="Li C."/>
            <person name="Du R."/>
            <person name="Wang X."/>
            <person name="Sun T."/>
            <person name="Guo L."/>
            <person name="Liang H."/>
            <person name="Lu P."/>
            <person name="Wu Y."/>
            <person name="Zhang Z."/>
            <person name="Ro D.K."/>
            <person name="Shang Y."/>
            <person name="Huang S."/>
            <person name="Yan J."/>
        </authorList>
    </citation>
    <scope>NUCLEOTIDE SEQUENCE [LARGE SCALE GENOMIC DNA]</scope>
    <source>
        <strain evidence="1">Ta-2019</strain>
    </source>
</reference>
<gene>
    <name evidence="1" type="ORF">KI387_026300</name>
</gene>
<evidence type="ECO:0000313" key="1">
    <source>
        <dbReference type="EMBL" id="KAH9311265.1"/>
    </source>
</evidence>
<accession>A0AA38FWT3</accession>
<evidence type="ECO:0000313" key="2">
    <source>
        <dbReference type="Proteomes" id="UP000824469"/>
    </source>
</evidence>